<dbReference type="EMBL" id="SKBQ01000031">
    <property type="protein sequence ID" value="TPX13785.1"/>
    <property type="molecule type" value="Genomic_DNA"/>
</dbReference>
<feature type="compositionally biased region" description="Basic and acidic residues" evidence="6">
    <location>
        <begin position="1254"/>
        <end position="1270"/>
    </location>
</feature>
<name>A0A507ASK6_9PEZI</name>
<feature type="compositionally biased region" description="Acidic residues" evidence="6">
    <location>
        <begin position="1353"/>
        <end position="1362"/>
    </location>
</feature>
<dbReference type="FunCoup" id="A0A507ASK6">
    <property type="interactions" value="841"/>
</dbReference>
<feature type="compositionally biased region" description="Basic and acidic residues" evidence="6">
    <location>
        <begin position="1456"/>
        <end position="1465"/>
    </location>
</feature>
<dbReference type="Gene3D" id="1.25.10.10">
    <property type="entry name" value="Leucine-rich Repeat Variant"/>
    <property type="match status" value="1"/>
</dbReference>
<dbReference type="SUPFAM" id="SSF48371">
    <property type="entry name" value="ARM repeat"/>
    <property type="match status" value="1"/>
</dbReference>
<dbReference type="STRING" id="1093900.A0A507ASK6"/>
<evidence type="ECO:0000256" key="1">
    <source>
        <dbReference type="ARBA" id="ARBA00004123"/>
    </source>
</evidence>
<evidence type="ECO:0000256" key="3">
    <source>
        <dbReference type="ARBA" id="ARBA00022776"/>
    </source>
</evidence>
<dbReference type="Pfam" id="PF20168">
    <property type="entry name" value="PDS5"/>
    <property type="match status" value="1"/>
</dbReference>
<evidence type="ECO:0000256" key="4">
    <source>
        <dbReference type="ARBA" id="ARBA00023242"/>
    </source>
</evidence>
<evidence type="ECO:0000313" key="8">
    <source>
        <dbReference type="Proteomes" id="UP000319257"/>
    </source>
</evidence>
<dbReference type="GO" id="GO:0000785">
    <property type="term" value="C:chromatin"/>
    <property type="evidence" value="ECO:0007669"/>
    <property type="project" value="TreeGrafter"/>
</dbReference>
<dbReference type="PANTHER" id="PTHR12663:SF0">
    <property type="entry name" value="PRECOCIOUS DISSOCIATION OF SISTERS 5, ISOFORM A"/>
    <property type="match status" value="1"/>
</dbReference>
<dbReference type="GO" id="GO:0005634">
    <property type="term" value="C:nucleus"/>
    <property type="evidence" value="ECO:0007669"/>
    <property type="project" value="UniProtKB-SubCell"/>
</dbReference>
<protein>
    <submittedName>
        <fullName evidence="7">Uncharacterized protein</fullName>
    </submittedName>
</protein>
<keyword evidence="5" id="KW-0131">Cell cycle</keyword>
<accession>A0A507ASK6</accession>
<keyword evidence="4" id="KW-0539">Nucleus</keyword>
<reference evidence="7 8" key="1">
    <citation type="submission" date="2019-06" db="EMBL/GenBank/DDBJ databases">
        <title>Draft genome sequence of the filamentous fungus Phialemoniopsis curvata isolated from diesel fuel.</title>
        <authorList>
            <person name="Varaljay V.A."/>
            <person name="Lyon W.J."/>
            <person name="Crouch A.L."/>
            <person name="Drake C.E."/>
            <person name="Hollomon J.M."/>
            <person name="Nadeau L.J."/>
            <person name="Nunn H.S."/>
            <person name="Stevenson B.S."/>
            <person name="Bojanowski C.L."/>
            <person name="Crookes-Goodson W.J."/>
        </authorList>
    </citation>
    <scope>NUCLEOTIDE SEQUENCE [LARGE SCALE GENOMIC DNA]</scope>
    <source>
        <strain evidence="7 8">D216</strain>
    </source>
</reference>
<dbReference type="OrthoDB" id="200660at2759"/>
<comment type="caution">
    <text evidence="7">The sequence shown here is derived from an EMBL/GenBank/DDBJ whole genome shotgun (WGS) entry which is preliminary data.</text>
</comment>
<keyword evidence="3" id="KW-0498">Mitosis</keyword>
<dbReference type="InterPro" id="IPR039776">
    <property type="entry name" value="Pds5"/>
</dbReference>
<comment type="subcellular location">
    <subcellularLocation>
        <location evidence="1">Nucleus</location>
    </subcellularLocation>
</comment>
<dbReference type="InterPro" id="IPR016024">
    <property type="entry name" value="ARM-type_fold"/>
</dbReference>
<dbReference type="PANTHER" id="PTHR12663">
    <property type="entry name" value="ANDROGEN INDUCED INHIBITOR OF PROLIFERATION AS3 / PDS5-RELATED"/>
    <property type="match status" value="1"/>
</dbReference>
<feature type="compositionally biased region" description="Acidic residues" evidence="6">
    <location>
        <begin position="1373"/>
        <end position="1408"/>
    </location>
</feature>
<sequence>MAPRRGAHAVEDEGPQEQEAGLVKLQFDEPLSWRAGKAIPASELHRRLDALSKELVDLEQETTDKDSVTKVAKELVSHNLLGHKDKGVKAFTACCLVDILRICAPHAPFTHAQLKDVFSLFINSILPALSDPSHTYNAQHKYVLDSLSDVQSIVLLNDVDNNDTLLLNLFSSLFDTVSGSKSPSGDRIPADVIRRMGELLVTLIEEGTNLPPKVVDVIMAQFLRAAAPGGRDRPADVDENQSTLLLKDEPEAYQMAKSICNNCPERMSRFVAQYFSDVIMDFSGITNRSTGPRGGADSDDEDMLGPSDADLRELRKAHKLLRELWRAAPGVLQNVIAQLDAELSADNVHLRQLATETLGDMISGIGAAGPPPLPHVDPAIYPLPRLADEDSLSPSTNVLTTPRSPQSFAQTHAGAYHNFVSRKNDKSPVIRASWTLAVGYIISTSAGGIGLNREEEISLVQGLGEKLLDSDEKVRLAAIKALETFSLRDIVTKIAPNGGMQKEGSVLNSLADRCRDKRSNVRVEAMALLGKLWAAASGELLAGNDAVSAALSPIPLRIFKCLMTSDHELNVLVDRVTFEYLVPLSYPPSKKAGKSANGASQSQTAAAPSFDADAVRAERILLMVRDLDAEAKRAFFGFQGRQQSFASIIQTMIKVMEAYNGGVTEGNEAQILGNMQKTLDYLAQYFPDQPKFKSDLTKFAKANDRRNYQLIKYVVSPESDFKVMHRAIKELIKRLQGANAVILDTLIPLLYRSGYIIFNRSHIASILEYSKSDQSGLSAAAHEILNEMSSRNPEIFKTHIGEVCKDLVSRAPTATKPNEPAVVDTLKACASYAHKYPQEIPSDKNFTQTLISYALYGQPPKAAKYAVNILLSKKDNKSMVNATDLLQKATKGWKYGSKNFLNALAAVSQLELLASKVAEEADDEILDMTVQKILLEVRGEAKEKGPEWVDDADLDEEGQAKILALKTVVNRLLGTEDLEDAKVKAKPVMKMLKALVTKNGEICKTKDTPKHHKTRLRLLAAQLILKLCKHKHFDELLTPMDFNNLAWVTQDAHPQVRRGFVEKLQKYLVQGKLRPRFYTIIFLTAFEPVAEFKQRIETWVRSRTNYFQALKQSVMEGTMARLISLLAHHPDYSPDLNDLVDHARYLVFYVSNVATEENLGLIHKYAERVKQTRDSIDPAKSENIYVLCDLAQAVIRKWQEKRNWHFEAYPGKVGLPVGLFSALPSHEAAQEIAEKQYLPEGMDEKLDELLRAADRKQKRKSMAERGESHPPAKKARTIAPKPARAAEKQRKLTTTKAKTPARVKKAPAASPTVPESERRRSGRARGGANQSYVERDSDDDNDEMLEGVAEWAYEGEEQEGDASDAGSQSAAEDAPEPMDEDSKEEEEEQVEDAEEDEDEGGDEEEEEAAPPKKANGRRSRTAAAPAKSKAAAPAKGKAPAKAAAPPARSGRSTRRAAKDAYDMDD</sequence>
<gene>
    <name evidence="7" type="ORF">E0L32_005729</name>
</gene>
<proteinExistence type="predicted"/>
<feature type="compositionally biased region" description="Low complexity" evidence="6">
    <location>
        <begin position="1421"/>
        <end position="1450"/>
    </location>
</feature>
<keyword evidence="2" id="KW-0132">Cell division</keyword>
<dbReference type="GO" id="GO:0006281">
    <property type="term" value="P:DNA repair"/>
    <property type="evidence" value="ECO:0007669"/>
    <property type="project" value="TreeGrafter"/>
</dbReference>
<keyword evidence="8" id="KW-1185">Reference proteome</keyword>
<evidence type="ECO:0000313" key="7">
    <source>
        <dbReference type="EMBL" id="TPX13785.1"/>
    </source>
</evidence>
<dbReference type="RefSeq" id="XP_030995496.1">
    <property type="nucleotide sequence ID" value="XM_031140283.1"/>
</dbReference>
<organism evidence="7 8">
    <name type="scientific">Thyridium curvatum</name>
    <dbReference type="NCBI Taxonomy" id="1093900"/>
    <lineage>
        <taxon>Eukaryota</taxon>
        <taxon>Fungi</taxon>
        <taxon>Dikarya</taxon>
        <taxon>Ascomycota</taxon>
        <taxon>Pezizomycotina</taxon>
        <taxon>Sordariomycetes</taxon>
        <taxon>Sordariomycetidae</taxon>
        <taxon>Thyridiales</taxon>
        <taxon>Thyridiaceae</taxon>
        <taxon>Thyridium</taxon>
    </lineage>
</organism>
<dbReference type="CDD" id="cd19953">
    <property type="entry name" value="PDS5"/>
    <property type="match status" value="1"/>
</dbReference>
<dbReference type="GeneID" id="41973176"/>
<dbReference type="GO" id="GO:0007064">
    <property type="term" value="P:mitotic sister chromatid cohesion"/>
    <property type="evidence" value="ECO:0007669"/>
    <property type="project" value="InterPro"/>
</dbReference>
<dbReference type="Proteomes" id="UP000319257">
    <property type="component" value="Unassembled WGS sequence"/>
</dbReference>
<dbReference type="InterPro" id="IPR011989">
    <property type="entry name" value="ARM-like"/>
</dbReference>
<evidence type="ECO:0000256" key="2">
    <source>
        <dbReference type="ARBA" id="ARBA00022618"/>
    </source>
</evidence>
<dbReference type="InParanoid" id="A0A507ASK6"/>
<feature type="region of interest" description="Disordered" evidence="6">
    <location>
        <begin position="1254"/>
        <end position="1465"/>
    </location>
</feature>
<evidence type="ECO:0000256" key="6">
    <source>
        <dbReference type="SAM" id="MobiDB-lite"/>
    </source>
</evidence>
<feature type="compositionally biased region" description="Low complexity" evidence="6">
    <location>
        <begin position="1363"/>
        <end position="1372"/>
    </location>
</feature>
<dbReference type="GO" id="GO:0051301">
    <property type="term" value="P:cell division"/>
    <property type="evidence" value="ECO:0007669"/>
    <property type="project" value="UniProtKB-KW"/>
</dbReference>
<feature type="compositionally biased region" description="Acidic residues" evidence="6">
    <location>
        <begin position="1336"/>
        <end position="1345"/>
    </location>
</feature>
<evidence type="ECO:0000256" key="5">
    <source>
        <dbReference type="ARBA" id="ARBA00023306"/>
    </source>
</evidence>